<gene>
    <name evidence="1" type="ORF">SAMN05444158_4310</name>
</gene>
<evidence type="ECO:0000313" key="2">
    <source>
        <dbReference type="Proteomes" id="UP000243904"/>
    </source>
</evidence>
<reference evidence="2" key="1">
    <citation type="submission" date="2016-10" db="EMBL/GenBank/DDBJ databases">
        <authorList>
            <person name="Varghese N."/>
            <person name="Submissions S."/>
        </authorList>
    </citation>
    <scope>NUCLEOTIDE SEQUENCE [LARGE SCALE GENOMIC DNA]</scope>
    <source>
        <strain evidence="2">GAS369</strain>
    </source>
</reference>
<keyword evidence="2" id="KW-1185">Reference proteome</keyword>
<accession>A0A1H1XG08</accession>
<evidence type="ECO:0000313" key="1">
    <source>
        <dbReference type="EMBL" id="SDT08177.1"/>
    </source>
</evidence>
<sequence>MDIAAAAEALQKFSGTNLTDALSRIEGSLRGATRTGSLAALSASGDEKQALAAAASLKRVAAQVNTAIHALGILLCLPHILEDGETVEYVSLGAGNTGRLFDLETNQRIAEFKFIHWQGSAETIRQNSIFKDFFLLADYPTNKRKYLYVLGTEYPLKFFQARRAIASVLSKNEAVRNQFRSRFGDRYTRVHEYFSEHCHAVAIEDVSRWLPELIDDELTGSGLPGISELG</sequence>
<organism evidence="1 2">
    <name type="scientific">Bradyrhizobium canariense</name>
    <dbReference type="NCBI Taxonomy" id="255045"/>
    <lineage>
        <taxon>Bacteria</taxon>
        <taxon>Pseudomonadati</taxon>
        <taxon>Pseudomonadota</taxon>
        <taxon>Alphaproteobacteria</taxon>
        <taxon>Hyphomicrobiales</taxon>
        <taxon>Nitrobacteraceae</taxon>
        <taxon>Bradyrhizobium</taxon>
    </lineage>
</organism>
<dbReference type="RefSeq" id="WP_167558824.1">
    <property type="nucleotide sequence ID" value="NZ_LT629750.1"/>
</dbReference>
<proteinExistence type="predicted"/>
<dbReference type="Proteomes" id="UP000243904">
    <property type="component" value="Chromosome I"/>
</dbReference>
<dbReference type="AlphaFoldDB" id="A0A1H1XG08"/>
<protein>
    <submittedName>
        <fullName evidence="1">Uncharacterized protein</fullName>
    </submittedName>
</protein>
<dbReference type="EMBL" id="LT629750">
    <property type="protein sequence ID" value="SDT08177.1"/>
    <property type="molecule type" value="Genomic_DNA"/>
</dbReference>
<name>A0A1H1XG08_9BRAD</name>